<evidence type="ECO:0000313" key="8">
    <source>
        <dbReference type="Proteomes" id="UP000002071"/>
    </source>
</evidence>
<dbReference type="SUPFAM" id="SSF50331">
    <property type="entry name" value="MOP-like"/>
    <property type="match status" value="1"/>
</dbReference>
<accession>C7NVC2</accession>
<gene>
    <name evidence="7" type="ordered locus">Huta_1023</name>
</gene>
<dbReference type="InterPro" id="IPR004606">
    <property type="entry name" value="Mop_domain"/>
</dbReference>
<name>C7NVC2_HALUD</name>
<dbReference type="InterPro" id="IPR036388">
    <property type="entry name" value="WH-like_DNA-bd_sf"/>
</dbReference>
<dbReference type="HOGENOM" id="CLU_072980_0_0_2"/>
<sequence length="235" mass="24679">MPGPGLGADMDAGFSAHLRIGGVTFDGDDAALLRAIEDHRSLNAAAEALGRSYSRAHQRVTDLESAVGPLVERRRGGADGGGSELTDDARDLLARFARLQAALEGTARTEEVVLSGTVRERDGELATIETGAGMVRALLFEDATDVEVLFRADTITLHRPDTAPPAADTSARNRFRGTVTDVERGEAIAHVSVAVSEEVTLRVVVTLASVEHLELAAGSSVVATFKAAATRAVPR</sequence>
<evidence type="ECO:0000256" key="5">
    <source>
        <dbReference type="ARBA" id="ARBA00022737"/>
    </source>
</evidence>
<dbReference type="Gene3D" id="1.10.10.10">
    <property type="entry name" value="Winged helix-like DNA-binding domain superfamily/Winged helix DNA-binding domain"/>
    <property type="match status" value="1"/>
</dbReference>
<dbReference type="InterPro" id="IPR016462">
    <property type="entry name" value="ModE"/>
</dbReference>
<dbReference type="SUPFAM" id="SSF46785">
    <property type="entry name" value="Winged helix' DNA-binding domain"/>
    <property type="match status" value="1"/>
</dbReference>
<dbReference type="PANTHER" id="PTHR30432:SF1">
    <property type="entry name" value="DNA-BINDING TRANSCRIPTIONAL DUAL REGULATOR MODE"/>
    <property type="match status" value="1"/>
</dbReference>
<feature type="domain" description="Mop" evidence="6">
    <location>
        <begin position="168"/>
        <end position="234"/>
    </location>
</feature>
<dbReference type="GO" id="GO:0003700">
    <property type="term" value="F:DNA-binding transcription factor activity"/>
    <property type="evidence" value="ECO:0007669"/>
    <property type="project" value="InterPro"/>
</dbReference>
<dbReference type="InterPro" id="IPR000847">
    <property type="entry name" value="LysR_HTH_N"/>
</dbReference>
<dbReference type="EMBL" id="CP001687">
    <property type="protein sequence ID" value="ACV11206.1"/>
    <property type="molecule type" value="Genomic_DNA"/>
</dbReference>
<dbReference type="InterPro" id="IPR005116">
    <property type="entry name" value="Transp-assoc_OB_typ1"/>
</dbReference>
<dbReference type="Gene3D" id="2.40.50.100">
    <property type="match status" value="1"/>
</dbReference>
<dbReference type="GO" id="GO:0030151">
    <property type="term" value="F:molybdenum ion binding"/>
    <property type="evidence" value="ECO:0007669"/>
    <property type="project" value="InterPro"/>
</dbReference>
<reference evidence="7 8" key="1">
    <citation type="journal article" date="2009" name="Stand. Genomic Sci.">
        <title>Complete genome sequence of Halorhabdus utahensis type strain (AX-2).</title>
        <authorList>
            <person name="Anderson I."/>
            <person name="Tindall B.J."/>
            <person name="Pomrenke H."/>
            <person name="Goker M."/>
            <person name="Lapidus A."/>
            <person name="Nolan M."/>
            <person name="Copeland A."/>
            <person name="Glavina Del Rio T."/>
            <person name="Chen F."/>
            <person name="Tice H."/>
            <person name="Cheng J.F."/>
            <person name="Lucas S."/>
            <person name="Chertkov O."/>
            <person name="Bruce D."/>
            <person name="Brettin T."/>
            <person name="Detter J.C."/>
            <person name="Han C."/>
            <person name="Goodwin L."/>
            <person name="Land M."/>
            <person name="Hauser L."/>
            <person name="Chang Y.J."/>
            <person name="Jeffries C.D."/>
            <person name="Pitluck S."/>
            <person name="Pati A."/>
            <person name="Mavromatis K."/>
            <person name="Ivanova N."/>
            <person name="Ovchinnikova G."/>
            <person name="Chen A."/>
            <person name="Palaniappan K."/>
            <person name="Chain P."/>
            <person name="Rohde M."/>
            <person name="Bristow J."/>
            <person name="Eisen J.A."/>
            <person name="Markowitz V."/>
            <person name="Hugenholtz P."/>
            <person name="Kyrpides N.C."/>
            <person name="Klenk H.P."/>
        </authorList>
    </citation>
    <scope>NUCLEOTIDE SEQUENCE [LARGE SCALE GENOMIC DNA]</scope>
    <source>
        <strain evidence="8">DSM 12940 / JCM 11049 / AX-2</strain>
    </source>
</reference>
<organism evidence="7 8">
    <name type="scientific">Halorhabdus utahensis (strain DSM 12940 / JCM 11049 / AX-2)</name>
    <dbReference type="NCBI Taxonomy" id="519442"/>
    <lineage>
        <taxon>Archaea</taxon>
        <taxon>Methanobacteriati</taxon>
        <taxon>Methanobacteriota</taxon>
        <taxon>Stenosarchaea group</taxon>
        <taxon>Halobacteria</taxon>
        <taxon>Halobacteriales</taxon>
        <taxon>Haloarculaceae</taxon>
        <taxon>Halorhabdus</taxon>
    </lineage>
</organism>
<dbReference type="NCBIfam" id="TIGR00638">
    <property type="entry name" value="Mop"/>
    <property type="match status" value="1"/>
</dbReference>
<evidence type="ECO:0000256" key="2">
    <source>
        <dbReference type="ARBA" id="ARBA00008110"/>
    </source>
</evidence>
<evidence type="ECO:0000256" key="3">
    <source>
        <dbReference type="ARBA" id="ARBA00022448"/>
    </source>
</evidence>
<keyword evidence="8" id="KW-1185">Reference proteome</keyword>
<dbReference type="Pfam" id="PF03459">
    <property type="entry name" value="TOBE"/>
    <property type="match status" value="1"/>
</dbReference>
<dbReference type="GO" id="GO:0015689">
    <property type="term" value="P:molybdate ion transport"/>
    <property type="evidence" value="ECO:0007669"/>
    <property type="project" value="InterPro"/>
</dbReference>
<dbReference type="PROSITE" id="PS51866">
    <property type="entry name" value="MOP"/>
    <property type="match status" value="1"/>
</dbReference>
<dbReference type="PANTHER" id="PTHR30432">
    <property type="entry name" value="TRANSCRIPTIONAL REGULATOR MODE"/>
    <property type="match status" value="1"/>
</dbReference>
<dbReference type="InterPro" id="IPR036390">
    <property type="entry name" value="WH_DNA-bd_sf"/>
</dbReference>
<keyword evidence="4" id="KW-0500">Molybdenum</keyword>
<comment type="subcellular location">
    <subcellularLocation>
        <location evidence="1">Cell membrane</location>
        <topology evidence="1">Peripheral membrane protein</topology>
    </subcellularLocation>
</comment>
<dbReference type="eggNOG" id="arCOG00223">
    <property type="taxonomic scope" value="Archaea"/>
</dbReference>
<dbReference type="GO" id="GO:0005886">
    <property type="term" value="C:plasma membrane"/>
    <property type="evidence" value="ECO:0007669"/>
    <property type="project" value="UniProtKB-SubCell"/>
</dbReference>
<comment type="similarity">
    <text evidence="2">Belongs to the ModE family.</text>
</comment>
<proteinExistence type="inferred from homology"/>
<keyword evidence="5" id="KW-0677">Repeat</keyword>
<dbReference type="KEGG" id="hut:Huta_1023"/>
<dbReference type="InterPro" id="IPR051815">
    <property type="entry name" value="Molybdate_resp_trans_reg"/>
</dbReference>
<evidence type="ECO:0000256" key="1">
    <source>
        <dbReference type="ARBA" id="ARBA00004202"/>
    </source>
</evidence>
<protein>
    <submittedName>
        <fullName evidence="7">Putative transcriptional regulator, ModE family</fullName>
    </submittedName>
</protein>
<dbReference type="InterPro" id="IPR008995">
    <property type="entry name" value="Mo/tungstate-bd_C_term_dom"/>
</dbReference>
<dbReference type="Pfam" id="PF00126">
    <property type="entry name" value="HTH_1"/>
    <property type="match status" value="1"/>
</dbReference>
<dbReference type="STRING" id="519442.Huta_1023"/>
<evidence type="ECO:0000256" key="4">
    <source>
        <dbReference type="ARBA" id="ARBA00022505"/>
    </source>
</evidence>
<dbReference type="PIRSF" id="PIRSF005763">
    <property type="entry name" value="Txn_reg_ModE"/>
    <property type="match status" value="1"/>
</dbReference>
<dbReference type="eggNOG" id="arCOG00228">
    <property type="taxonomic scope" value="Archaea"/>
</dbReference>
<dbReference type="AlphaFoldDB" id="C7NVC2"/>
<evidence type="ECO:0000259" key="6">
    <source>
        <dbReference type="PROSITE" id="PS51866"/>
    </source>
</evidence>
<keyword evidence="3" id="KW-0813">Transport</keyword>
<evidence type="ECO:0000313" key="7">
    <source>
        <dbReference type="EMBL" id="ACV11206.1"/>
    </source>
</evidence>
<dbReference type="Proteomes" id="UP000002071">
    <property type="component" value="Chromosome"/>
</dbReference>